<proteinExistence type="inferred from homology"/>
<dbReference type="InterPro" id="IPR050319">
    <property type="entry name" value="ABC_transp_ATP-bind"/>
</dbReference>
<gene>
    <name evidence="9" type="ORF">GTI89_08130</name>
    <name evidence="8" type="ORF">P7E30_16060</name>
</gene>
<feature type="domain" description="ABC transporter" evidence="7">
    <location>
        <begin position="5"/>
        <end position="251"/>
    </location>
</feature>
<dbReference type="InterPro" id="IPR003439">
    <property type="entry name" value="ABC_transporter-like_ATP-bd"/>
</dbReference>
<dbReference type="SUPFAM" id="SSF52540">
    <property type="entry name" value="P-loop containing nucleoside triphosphate hydrolases"/>
    <property type="match status" value="1"/>
</dbReference>
<dbReference type="PANTHER" id="PTHR43776:SF8">
    <property type="entry name" value="ABC TRANSPORTER, ATP-BINDING PROTEIN"/>
    <property type="match status" value="1"/>
</dbReference>
<protein>
    <submittedName>
        <fullName evidence="8">ABC transporter ATP-binding protein</fullName>
    </submittedName>
    <submittedName>
        <fullName evidence="9">ATP-binding cassette domain-containing protein</fullName>
    </submittedName>
</protein>
<dbReference type="InterPro" id="IPR003593">
    <property type="entry name" value="AAA+_ATPase"/>
</dbReference>
<organism evidence="9 10">
    <name type="scientific">Enterococcus gallinarum</name>
    <dbReference type="NCBI Taxonomy" id="1353"/>
    <lineage>
        <taxon>Bacteria</taxon>
        <taxon>Bacillati</taxon>
        <taxon>Bacillota</taxon>
        <taxon>Bacilli</taxon>
        <taxon>Lactobacillales</taxon>
        <taxon>Enterococcaceae</taxon>
        <taxon>Enterococcus</taxon>
    </lineage>
</organism>
<keyword evidence="4 9" id="KW-0067">ATP-binding</keyword>
<accession>A0A6I4XEL3</accession>
<evidence type="ECO:0000313" key="9">
    <source>
        <dbReference type="EMBL" id="MXS26023.1"/>
    </source>
</evidence>
<evidence type="ECO:0000256" key="5">
    <source>
        <dbReference type="ARBA" id="ARBA00022856"/>
    </source>
</evidence>
<dbReference type="GO" id="GO:0015833">
    <property type="term" value="P:peptide transport"/>
    <property type="evidence" value="ECO:0007669"/>
    <property type="project" value="UniProtKB-KW"/>
</dbReference>
<dbReference type="GO" id="GO:0015031">
    <property type="term" value="P:protein transport"/>
    <property type="evidence" value="ECO:0007669"/>
    <property type="project" value="UniProtKB-KW"/>
</dbReference>
<dbReference type="Pfam" id="PF08352">
    <property type="entry name" value="oligo_HPY"/>
    <property type="match status" value="1"/>
</dbReference>
<dbReference type="Proteomes" id="UP000439965">
    <property type="component" value="Unassembled WGS sequence"/>
</dbReference>
<comment type="similarity">
    <text evidence="1">Belongs to the ABC transporter superfamily.</text>
</comment>
<dbReference type="CDD" id="cd03257">
    <property type="entry name" value="ABC_NikE_OppD_transporters"/>
    <property type="match status" value="1"/>
</dbReference>
<evidence type="ECO:0000313" key="10">
    <source>
        <dbReference type="Proteomes" id="UP000439965"/>
    </source>
</evidence>
<evidence type="ECO:0000313" key="8">
    <source>
        <dbReference type="EMBL" id="MDT2691694.1"/>
    </source>
</evidence>
<dbReference type="Gene3D" id="3.40.50.300">
    <property type="entry name" value="P-loop containing nucleotide triphosphate hydrolases"/>
    <property type="match status" value="1"/>
</dbReference>
<evidence type="ECO:0000256" key="6">
    <source>
        <dbReference type="ARBA" id="ARBA00022927"/>
    </source>
</evidence>
<comment type="caution">
    <text evidence="9">The sequence shown here is derived from an EMBL/GenBank/DDBJ whole genome shotgun (WGS) entry which is preliminary data.</text>
</comment>
<dbReference type="EMBL" id="WVTI01000005">
    <property type="protein sequence ID" value="MXS26023.1"/>
    <property type="molecule type" value="Genomic_DNA"/>
</dbReference>
<dbReference type="EMBL" id="JARPZN010000018">
    <property type="protein sequence ID" value="MDT2691694.1"/>
    <property type="molecule type" value="Genomic_DNA"/>
</dbReference>
<keyword evidence="2" id="KW-0813">Transport</keyword>
<sequence>MSPLLELVAVHKAFSPNEPAILRGIDLSLAPGESLALVGESGCGKTTLGKLITDLHQPTAGKVLYKGQDLRTMTKKEYQAYRLKVQMIQQDSFAALNPYKTIFHSLQAAMRKHGFAKDQNEARRKVHGLLADVGLFPTEQFIDKYPHQLSGGQRQRVLIARALSVEPELIVADEPVSMVDVSLRISLLKLLRRMNQKYGISFVYITHDLATARYISDRGKLLVMYLGEVMEVGDIRQATNHPNHPYFRALVAAVPQGVANRQYTVPDLPLKGMDIPDIKQLPTGCIFHPRCIYATEKCHMQKPRLIQQGAAEVACFHLNEIEESFQ</sequence>
<dbReference type="Proteomes" id="UP001183682">
    <property type="component" value="Unassembled WGS sequence"/>
</dbReference>
<dbReference type="GO" id="GO:0055085">
    <property type="term" value="P:transmembrane transport"/>
    <property type="evidence" value="ECO:0007669"/>
    <property type="project" value="UniProtKB-ARBA"/>
</dbReference>
<evidence type="ECO:0000256" key="4">
    <source>
        <dbReference type="ARBA" id="ARBA00022840"/>
    </source>
</evidence>
<dbReference type="Pfam" id="PF00005">
    <property type="entry name" value="ABC_tran"/>
    <property type="match status" value="1"/>
</dbReference>
<keyword evidence="5" id="KW-0571">Peptide transport</keyword>
<dbReference type="PANTHER" id="PTHR43776">
    <property type="entry name" value="TRANSPORT ATP-BINDING PROTEIN"/>
    <property type="match status" value="1"/>
</dbReference>
<dbReference type="GO" id="GO:0005524">
    <property type="term" value="F:ATP binding"/>
    <property type="evidence" value="ECO:0007669"/>
    <property type="project" value="UniProtKB-KW"/>
</dbReference>
<evidence type="ECO:0000256" key="3">
    <source>
        <dbReference type="ARBA" id="ARBA00022741"/>
    </source>
</evidence>
<dbReference type="InterPro" id="IPR013563">
    <property type="entry name" value="Oligopep_ABC_C"/>
</dbReference>
<name>A0A6I4XEL3_ENTGA</name>
<evidence type="ECO:0000259" key="7">
    <source>
        <dbReference type="PROSITE" id="PS50893"/>
    </source>
</evidence>
<evidence type="ECO:0000256" key="1">
    <source>
        <dbReference type="ARBA" id="ARBA00005417"/>
    </source>
</evidence>
<keyword evidence="6" id="KW-0653">Protein transport</keyword>
<dbReference type="AlphaFoldDB" id="A0A6I4XEL3"/>
<reference evidence="8" key="2">
    <citation type="submission" date="2023-03" db="EMBL/GenBank/DDBJ databases">
        <authorList>
            <person name="Shen W."/>
            <person name="Cai J."/>
        </authorList>
    </citation>
    <scope>NUCLEOTIDE SEQUENCE</scope>
    <source>
        <strain evidence="8">K69-2</strain>
    </source>
</reference>
<reference evidence="9 10" key="1">
    <citation type="submission" date="2019-04" db="EMBL/GenBank/DDBJ databases">
        <title>Step-wise assembly of the neonatal virome modulated by breast feeding.</title>
        <authorList>
            <person name="Liang G."/>
            <person name="Bushman F."/>
        </authorList>
    </citation>
    <scope>NUCLEOTIDE SEQUENCE [LARGE SCALE GENOMIC DNA]</scope>
    <source>
        <strain evidence="9 10">E3404</strain>
    </source>
</reference>
<dbReference type="PROSITE" id="PS00211">
    <property type="entry name" value="ABC_TRANSPORTER_1"/>
    <property type="match status" value="1"/>
</dbReference>
<dbReference type="InterPro" id="IPR017871">
    <property type="entry name" value="ABC_transporter-like_CS"/>
</dbReference>
<dbReference type="GO" id="GO:0016887">
    <property type="term" value="F:ATP hydrolysis activity"/>
    <property type="evidence" value="ECO:0007669"/>
    <property type="project" value="InterPro"/>
</dbReference>
<evidence type="ECO:0000256" key="2">
    <source>
        <dbReference type="ARBA" id="ARBA00022448"/>
    </source>
</evidence>
<keyword evidence="3" id="KW-0547">Nucleotide-binding</keyword>
<dbReference type="InterPro" id="IPR027417">
    <property type="entry name" value="P-loop_NTPase"/>
</dbReference>
<dbReference type="SMART" id="SM00382">
    <property type="entry name" value="AAA"/>
    <property type="match status" value="1"/>
</dbReference>
<dbReference type="PROSITE" id="PS50893">
    <property type="entry name" value="ABC_TRANSPORTER_2"/>
    <property type="match status" value="1"/>
</dbReference>
<dbReference type="RefSeq" id="WP_005470403.1">
    <property type="nucleotide sequence ID" value="NZ_CAAKOE010000024.1"/>
</dbReference>
<dbReference type="NCBIfam" id="TIGR01727">
    <property type="entry name" value="oligo_HPY"/>
    <property type="match status" value="1"/>
</dbReference>